<feature type="active site" description="Proton donor" evidence="7">
    <location>
        <position position="92"/>
    </location>
</feature>
<dbReference type="InterPro" id="IPR002180">
    <property type="entry name" value="LS/RS"/>
</dbReference>
<comment type="similarity">
    <text evidence="2 7">Belongs to the DMRL synthase family.</text>
</comment>
<feature type="binding site" evidence="7">
    <location>
        <position position="26"/>
    </location>
    <ligand>
        <name>5-amino-6-(D-ribitylamino)uracil</name>
        <dbReference type="ChEBI" id="CHEBI:15934"/>
    </ligand>
</feature>
<dbReference type="STRING" id="356660.SAMN05444336_102378"/>
<dbReference type="EC" id="2.5.1.78" evidence="3 7"/>
<dbReference type="Pfam" id="PF00885">
    <property type="entry name" value="DMRL_synthase"/>
    <property type="match status" value="1"/>
</dbReference>
<dbReference type="GO" id="GO:0009231">
    <property type="term" value="P:riboflavin biosynthetic process"/>
    <property type="evidence" value="ECO:0007669"/>
    <property type="project" value="UniProtKB-UniRule"/>
</dbReference>
<evidence type="ECO:0000256" key="2">
    <source>
        <dbReference type="ARBA" id="ARBA00007424"/>
    </source>
</evidence>
<dbReference type="EMBL" id="FNMZ01000002">
    <property type="protein sequence ID" value="SDW79816.1"/>
    <property type="molecule type" value="Genomic_DNA"/>
</dbReference>
<evidence type="ECO:0000313" key="8">
    <source>
        <dbReference type="EMBL" id="SDW79816.1"/>
    </source>
</evidence>
<dbReference type="GO" id="GO:0000906">
    <property type="term" value="F:6,7-dimethyl-8-ribityllumazine synthase activity"/>
    <property type="evidence" value="ECO:0007669"/>
    <property type="project" value="UniProtKB-UniRule"/>
</dbReference>
<evidence type="ECO:0000256" key="5">
    <source>
        <dbReference type="ARBA" id="ARBA00022679"/>
    </source>
</evidence>
<comment type="caution">
    <text evidence="7">Lacks conserved residue(s) required for the propagation of feature annotation.</text>
</comment>
<sequence length="169" mass="17905">MDRTQTQSKTQSTGKAARVAFIRARWHSGVVDEACASFTAEMDGLTQGGAEVEVLDVPGAFEIPLLAKRLAATGRYDAVVGCAFVVDGGIYRHDFVSETVVSALMQVGLETGIPVLSVVLTPHNFQETPPLEAFFRDHFVVKGREAAEACMATLEAHRAVEGGAAALAA</sequence>
<gene>
    <name evidence="7" type="primary">ribH</name>
    <name evidence="8" type="ORF">SAMN05444336_102378</name>
</gene>
<evidence type="ECO:0000256" key="1">
    <source>
        <dbReference type="ARBA" id="ARBA00004917"/>
    </source>
</evidence>
<evidence type="ECO:0000256" key="7">
    <source>
        <dbReference type="HAMAP-Rule" id="MF_00178"/>
    </source>
</evidence>
<dbReference type="OrthoDB" id="9797659at2"/>
<dbReference type="UniPathway" id="UPA00275">
    <property type="reaction ID" value="UER00404"/>
</dbReference>
<evidence type="ECO:0000256" key="6">
    <source>
        <dbReference type="ARBA" id="ARBA00048785"/>
    </source>
</evidence>
<dbReference type="PANTHER" id="PTHR21058">
    <property type="entry name" value="6,7-DIMETHYL-8-RIBITYLLUMAZINE SYNTHASE DMRL SYNTHASE LUMAZINE SYNTHASE"/>
    <property type="match status" value="1"/>
</dbReference>
<dbReference type="InterPro" id="IPR034964">
    <property type="entry name" value="LS"/>
</dbReference>
<dbReference type="Proteomes" id="UP000199118">
    <property type="component" value="Unassembled WGS sequence"/>
</dbReference>
<keyword evidence="4 7" id="KW-0686">Riboflavin biosynthesis</keyword>
<comment type="catalytic activity">
    <reaction evidence="6 7">
        <text>(2S)-2-hydroxy-3-oxobutyl phosphate + 5-amino-6-(D-ribitylamino)uracil = 6,7-dimethyl-8-(1-D-ribityl)lumazine + phosphate + 2 H2O + H(+)</text>
        <dbReference type="Rhea" id="RHEA:26152"/>
        <dbReference type="ChEBI" id="CHEBI:15377"/>
        <dbReference type="ChEBI" id="CHEBI:15378"/>
        <dbReference type="ChEBI" id="CHEBI:15934"/>
        <dbReference type="ChEBI" id="CHEBI:43474"/>
        <dbReference type="ChEBI" id="CHEBI:58201"/>
        <dbReference type="ChEBI" id="CHEBI:58830"/>
        <dbReference type="EC" id="2.5.1.78"/>
    </reaction>
</comment>
<keyword evidence="9" id="KW-1185">Reference proteome</keyword>
<accession>A0A1H2WH37</accession>
<protein>
    <recommendedName>
        <fullName evidence="3 7">6,7-dimethyl-8-ribityllumazine synthase</fullName>
        <shortName evidence="7">DMRL synthase</shortName>
        <shortName evidence="7">LS</shortName>
        <shortName evidence="7">Lumazine synthase</shortName>
        <ecNumber evidence="3 7">2.5.1.78</ecNumber>
    </recommendedName>
</protein>
<dbReference type="HAMAP" id="MF_00178">
    <property type="entry name" value="Lumazine_synth"/>
    <property type="match status" value="1"/>
</dbReference>
<dbReference type="PANTHER" id="PTHR21058:SF0">
    <property type="entry name" value="6,7-DIMETHYL-8-RIBITYLLUMAZINE SYNTHASE"/>
    <property type="match status" value="1"/>
</dbReference>
<dbReference type="Gene3D" id="3.40.50.960">
    <property type="entry name" value="Lumazine/riboflavin synthase"/>
    <property type="match status" value="1"/>
</dbReference>
<keyword evidence="5 7" id="KW-0808">Transferase</keyword>
<dbReference type="AlphaFoldDB" id="A0A1H2WH37"/>
<evidence type="ECO:0000256" key="3">
    <source>
        <dbReference type="ARBA" id="ARBA00012664"/>
    </source>
</evidence>
<dbReference type="GO" id="GO:0009349">
    <property type="term" value="C:riboflavin synthase complex"/>
    <property type="evidence" value="ECO:0007669"/>
    <property type="project" value="InterPro"/>
</dbReference>
<dbReference type="InterPro" id="IPR036467">
    <property type="entry name" value="LS/RS_sf"/>
</dbReference>
<evidence type="ECO:0000256" key="4">
    <source>
        <dbReference type="ARBA" id="ARBA00022619"/>
    </source>
</evidence>
<evidence type="ECO:0000313" key="9">
    <source>
        <dbReference type="Proteomes" id="UP000199118"/>
    </source>
</evidence>
<dbReference type="SUPFAM" id="SSF52121">
    <property type="entry name" value="Lumazine synthase"/>
    <property type="match status" value="1"/>
</dbReference>
<name>A0A1H2WH37_9RHOB</name>
<dbReference type="GO" id="GO:0005829">
    <property type="term" value="C:cytosol"/>
    <property type="evidence" value="ECO:0007669"/>
    <property type="project" value="TreeGrafter"/>
</dbReference>
<feature type="binding site" evidence="7">
    <location>
        <begin position="84"/>
        <end position="86"/>
    </location>
    <ligand>
        <name>5-amino-6-(D-ribitylamino)uracil</name>
        <dbReference type="ChEBI" id="CHEBI:15934"/>
    </ligand>
</feature>
<proteinExistence type="inferred from homology"/>
<feature type="binding site" evidence="7">
    <location>
        <position position="117"/>
    </location>
    <ligand>
        <name>5-amino-6-(D-ribitylamino)uracil</name>
        <dbReference type="ChEBI" id="CHEBI:15934"/>
    </ligand>
</feature>
<comment type="function">
    <text evidence="7">Catalyzes the formation of 6,7-dimethyl-8-ribityllumazine by condensation of 5-amino-6-(D-ribitylamino)uracil with 3,4-dihydroxy-2-butanone 4-phosphate. This is the penultimate step in the biosynthesis of riboflavin.</text>
</comment>
<feature type="binding site" evidence="7">
    <location>
        <position position="136"/>
    </location>
    <ligand>
        <name>(2S)-2-hydroxy-3-oxobutyl phosphate</name>
        <dbReference type="ChEBI" id="CHEBI:58830"/>
    </ligand>
</feature>
<comment type="pathway">
    <text evidence="1 7">Cofactor biosynthesis; riboflavin biosynthesis; riboflavin from 2-hydroxy-3-oxobutyl phosphate and 5-amino-6-(D-ribitylamino)uracil: step 1/2.</text>
</comment>
<reference evidence="8 9" key="1">
    <citation type="submission" date="2016-10" db="EMBL/GenBank/DDBJ databases">
        <authorList>
            <person name="de Groot N.N."/>
        </authorList>
    </citation>
    <scope>NUCLEOTIDE SEQUENCE [LARGE SCALE GENOMIC DNA]</scope>
    <source>
        <strain evidence="8 9">DSM 17890</strain>
    </source>
</reference>
<dbReference type="NCBIfam" id="NF009084">
    <property type="entry name" value="PRK12419.1"/>
    <property type="match status" value="1"/>
</dbReference>
<feature type="binding site" evidence="7">
    <location>
        <begin position="60"/>
        <end position="62"/>
    </location>
    <ligand>
        <name>5-amino-6-(D-ribitylamino)uracil</name>
        <dbReference type="ChEBI" id="CHEBI:15934"/>
    </ligand>
</feature>
<organism evidence="8 9">
    <name type="scientific">Albimonas donghaensis</name>
    <dbReference type="NCBI Taxonomy" id="356660"/>
    <lineage>
        <taxon>Bacteria</taxon>
        <taxon>Pseudomonadati</taxon>
        <taxon>Pseudomonadota</taxon>
        <taxon>Alphaproteobacteria</taxon>
        <taxon>Rhodobacterales</taxon>
        <taxon>Paracoccaceae</taxon>
        <taxon>Albimonas</taxon>
    </lineage>
</organism>
<dbReference type="RefSeq" id="WP_092680635.1">
    <property type="nucleotide sequence ID" value="NZ_FNMZ01000002.1"/>
</dbReference>